<feature type="transmembrane region" description="Helical" evidence="1">
    <location>
        <begin position="190"/>
        <end position="210"/>
    </location>
</feature>
<evidence type="ECO:0000313" key="2">
    <source>
        <dbReference type="EMBL" id="ABJ59583.1"/>
    </source>
</evidence>
<name>A0A805YWZ9_LACGA</name>
<feature type="transmembrane region" description="Helical" evidence="1">
    <location>
        <begin position="217"/>
        <end position="236"/>
    </location>
</feature>
<accession>A0A805YWZ9</accession>
<protein>
    <submittedName>
        <fullName evidence="2">Uncharacterized protein</fullName>
    </submittedName>
</protein>
<keyword evidence="1" id="KW-1133">Transmembrane helix</keyword>
<organism evidence="2 3">
    <name type="scientific">Lactobacillus gasseri (strain ATCC 33323 / DSM 20243 / BCRC 14619 / CIP 102991 / JCM 1131 / KCTC 3163 / NCIMB 11718 / NCTC 13722 / AM63)</name>
    <dbReference type="NCBI Taxonomy" id="324831"/>
    <lineage>
        <taxon>Bacteria</taxon>
        <taxon>Bacillati</taxon>
        <taxon>Bacillota</taxon>
        <taxon>Bacilli</taxon>
        <taxon>Lactobacillales</taxon>
        <taxon>Lactobacillaceae</taxon>
        <taxon>Lactobacillus</taxon>
    </lineage>
</organism>
<feature type="transmembrane region" description="Helical" evidence="1">
    <location>
        <begin position="70"/>
        <end position="88"/>
    </location>
</feature>
<keyword evidence="1" id="KW-0812">Transmembrane</keyword>
<dbReference type="AlphaFoldDB" id="A0A805YWZ9"/>
<feature type="transmembrane region" description="Helical" evidence="1">
    <location>
        <begin position="153"/>
        <end position="178"/>
    </location>
</feature>
<gene>
    <name evidence="2" type="ordered locus">LGAS_0171</name>
</gene>
<feature type="transmembrane region" description="Helical" evidence="1">
    <location>
        <begin position="120"/>
        <end position="141"/>
    </location>
</feature>
<feature type="transmembrane region" description="Helical" evidence="1">
    <location>
        <begin position="95"/>
        <end position="114"/>
    </location>
</feature>
<dbReference type="EMBL" id="CP000413">
    <property type="protein sequence ID" value="ABJ59583.1"/>
    <property type="molecule type" value="Genomic_DNA"/>
</dbReference>
<dbReference type="KEGG" id="lga:LGAS_0171"/>
<feature type="transmembrane region" description="Helical" evidence="1">
    <location>
        <begin position="42"/>
        <end position="64"/>
    </location>
</feature>
<reference evidence="2 3" key="1">
    <citation type="journal article" date="2006" name="Proc. Natl. Acad. Sci. U.S.A.">
        <title>Comparative genomics of the lactic acid bacteria.</title>
        <authorList>
            <person name="Makarova K."/>
            <person name="Slesarev A."/>
            <person name="Wolf Y."/>
            <person name="Sorokin A."/>
            <person name="Mirkin B."/>
            <person name="Koonin E."/>
            <person name="Pavlov A."/>
            <person name="Pavlova N."/>
            <person name="Karamychev V."/>
            <person name="Polouchine N."/>
            <person name="Shakhova V."/>
            <person name="Grigoriev I."/>
            <person name="Lou Y."/>
            <person name="Rohksar D."/>
            <person name="Lucas S."/>
            <person name="Huang K."/>
            <person name="Goodstein D.M."/>
            <person name="Hawkins T."/>
            <person name="Plengvidhya V."/>
            <person name="Welker D."/>
            <person name="Hughes J."/>
            <person name="Goh Y."/>
            <person name="Benson A."/>
            <person name="Baldwin K."/>
            <person name="Lee J.H."/>
            <person name="Diaz-Muniz I."/>
            <person name="Dosti B."/>
            <person name="Smeianov V."/>
            <person name="Wechter W."/>
            <person name="Barabote R."/>
            <person name="Lorca G."/>
            <person name="Altermann E."/>
            <person name="Barrangou R."/>
            <person name="Ganesan B."/>
            <person name="Xie Y."/>
            <person name="Rawsthorne H."/>
            <person name="Tamir D."/>
            <person name="Parker C."/>
            <person name="Breidt F."/>
            <person name="Broadbent J."/>
            <person name="Hutkins R."/>
            <person name="O'Sullivan D."/>
            <person name="Steele J."/>
            <person name="Unlu G."/>
            <person name="Saier M."/>
            <person name="Klaenhammer T."/>
            <person name="Richardson P."/>
            <person name="Kozyavkin S."/>
            <person name="Weimer B."/>
            <person name="Mills D."/>
        </authorList>
    </citation>
    <scope>NUCLEOTIDE SEQUENCE [LARGE SCALE GENOMIC DNA]</scope>
    <source>
        <strain evidence="3">ATCC 33323 / DSM 20243 / BCRC 14619 / CIP 102991 / JCM 1131 / KCTC 3163 / NCIMB 11718 / NCTC 13722 / AM63</strain>
    </source>
</reference>
<feature type="transmembrane region" description="Helical" evidence="1">
    <location>
        <begin position="242"/>
        <end position="260"/>
    </location>
</feature>
<evidence type="ECO:0000256" key="1">
    <source>
        <dbReference type="SAM" id="Phobius"/>
    </source>
</evidence>
<evidence type="ECO:0000313" key="3">
    <source>
        <dbReference type="Proteomes" id="UP000000664"/>
    </source>
</evidence>
<sequence length="270" mass="31031">MQKVSELSHKFRNFFYEIINLKSEIILARENFRMKKISQNTWIKIALSILGVLAAILVYVPNYAAVDQGLKGRCAIFFIIAVVLLWLPMELKSSIFALNFYYELGLILIIVFLMTNQMAMNFTIGLVIALLLLTWVGMVIFKNNLVMKQKNSELLIIRLVMMLVLAYLAYISGFAALMGAEIFTVQGQTWLLILGFVLCVYYLVLAGSIWQPWFRRWTSWIMILAAVVLHMIFASATSLNVIFLPIIGEIIMLILVWRSNRILMKKKMIS</sequence>
<keyword evidence="1" id="KW-0472">Membrane</keyword>
<proteinExistence type="predicted"/>
<dbReference type="Proteomes" id="UP000000664">
    <property type="component" value="Chromosome"/>
</dbReference>